<dbReference type="GO" id="GO:0005737">
    <property type="term" value="C:cytoplasm"/>
    <property type="evidence" value="ECO:0007669"/>
    <property type="project" value="TreeGrafter"/>
</dbReference>
<protein>
    <recommendedName>
        <fullName evidence="2">A to I editase domain-containing protein</fullName>
    </recommendedName>
</protein>
<dbReference type="Pfam" id="PF02137">
    <property type="entry name" value="A_deamin"/>
    <property type="match status" value="1"/>
</dbReference>
<dbReference type="GO" id="GO:0005730">
    <property type="term" value="C:nucleolus"/>
    <property type="evidence" value="ECO:0007669"/>
    <property type="project" value="TreeGrafter"/>
</dbReference>
<dbReference type="InterPro" id="IPR002466">
    <property type="entry name" value="A_deamin"/>
</dbReference>
<name>A0AA88J7G6_FICCA</name>
<dbReference type="AlphaFoldDB" id="A0AA88J7G6"/>
<dbReference type="GO" id="GO:0006382">
    <property type="term" value="P:adenosine to inosine editing"/>
    <property type="evidence" value="ECO:0007669"/>
    <property type="project" value="TreeGrafter"/>
</dbReference>
<dbReference type="GO" id="GO:0008251">
    <property type="term" value="F:tRNA-specific adenosine deaminase activity"/>
    <property type="evidence" value="ECO:0007669"/>
    <property type="project" value="TreeGrafter"/>
</dbReference>
<evidence type="ECO:0000259" key="2">
    <source>
        <dbReference type="PROSITE" id="PS50141"/>
    </source>
</evidence>
<keyword evidence="4" id="KW-1185">Reference proteome</keyword>
<gene>
    <name evidence="3" type="ORF">TIFTF001_033300</name>
</gene>
<evidence type="ECO:0000313" key="4">
    <source>
        <dbReference type="Proteomes" id="UP001187192"/>
    </source>
</evidence>
<organism evidence="3 4">
    <name type="scientific">Ficus carica</name>
    <name type="common">Common fig</name>
    <dbReference type="NCBI Taxonomy" id="3494"/>
    <lineage>
        <taxon>Eukaryota</taxon>
        <taxon>Viridiplantae</taxon>
        <taxon>Streptophyta</taxon>
        <taxon>Embryophyta</taxon>
        <taxon>Tracheophyta</taxon>
        <taxon>Spermatophyta</taxon>
        <taxon>Magnoliopsida</taxon>
        <taxon>eudicotyledons</taxon>
        <taxon>Gunneridae</taxon>
        <taxon>Pentapetalae</taxon>
        <taxon>rosids</taxon>
        <taxon>fabids</taxon>
        <taxon>Rosales</taxon>
        <taxon>Moraceae</taxon>
        <taxon>Ficeae</taxon>
        <taxon>Ficus</taxon>
    </lineage>
</organism>
<dbReference type="PROSITE" id="PS50141">
    <property type="entry name" value="A_DEAMIN_EDITASE"/>
    <property type="match status" value="1"/>
</dbReference>
<accession>A0AA88J7G6</accession>
<dbReference type="GO" id="GO:0003725">
    <property type="term" value="F:double-stranded RNA binding"/>
    <property type="evidence" value="ECO:0007669"/>
    <property type="project" value="TreeGrafter"/>
</dbReference>
<proteinExistence type="predicted"/>
<dbReference type="EMBL" id="BTGU01000172">
    <property type="protein sequence ID" value="GMN64220.1"/>
    <property type="molecule type" value="Genomic_DNA"/>
</dbReference>
<sequence>MDCFIETISSSSSSTAEIQWGNKVSDKVFSLYNSLPKKGKPQGREVTVLAAFLLSSPLQDLEVVALGTGTKCIGRSRLSPYGDVVNDSHAEIVARRALLRLFYTQIQRPFENHSEHERNDRFNWLRGGDTKNLPFELDQDCSGSEKYRMKEGWQVHMYISQLPCGDASCGSQLAPHKNILPREGGSQPSCAEPESKEFTSGETSVLINEVTDSVQRKPGRGDTTLSVSCSDKISRWNVIGIQGALLYHFLHPVYLSSITVGQSSNNFGEVLVEDCLKKALHDRILPLSNELKSPFRVNQPLFCAAPIPPKEFRHSETASSTLTCGYSICWNKSGLHEVILGTTGRKQGTSSKGALSPSSESSLCKKRLLEIFLAIRFELPPNSPENKVSYQELKVTYGIQQLSDEGANGYALEYEVFSWIFVGTVSKFLTSIARAPLCSANIELARDPLPVLCLPHAPQASAQHTLCEASQRHLIPSPL</sequence>
<dbReference type="Proteomes" id="UP001187192">
    <property type="component" value="Unassembled WGS sequence"/>
</dbReference>
<comment type="caution">
    <text evidence="3">The sequence shown here is derived from an EMBL/GenBank/DDBJ whole genome shotgun (WGS) entry which is preliminary data.</text>
</comment>
<dbReference type="PANTHER" id="PTHR10910">
    <property type="entry name" value="EUKARYOTE SPECIFIC DSRNA BINDING PROTEIN"/>
    <property type="match status" value="1"/>
</dbReference>
<feature type="region of interest" description="Disordered" evidence="1">
    <location>
        <begin position="181"/>
        <end position="202"/>
    </location>
</feature>
<dbReference type="GO" id="GO:0003726">
    <property type="term" value="F:double-stranded RNA adenosine deaminase activity"/>
    <property type="evidence" value="ECO:0007669"/>
    <property type="project" value="TreeGrafter"/>
</dbReference>
<dbReference type="GO" id="GO:0006396">
    <property type="term" value="P:RNA processing"/>
    <property type="evidence" value="ECO:0007669"/>
    <property type="project" value="InterPro"/>
</dbReference>
<reference evidence="3" key="1">
    <citation type="submission" date="2023-07" db="EMBL/GenBank/DDBJ databases">
        <title>draft genome sequence of fig (Ficus carica).</title>
        <authorList>
            <person name="Takahashi T."/>
            <person name="Nishimura K."/>
        </authorList>
    </citation>
    <scope>NUCLEOTIDE SEQUENCE</scope>
</reference>
<feature type="domain" description="A to I editase" evidence="2">
    <location>
        <begin position="65"/>
        <end position="420"/>
    </location>
</feature>
<dbReference type="SMART" id="SM00552">
    <property type="entry name" value="ADEAMc"/>
    <property type="match status" value="1"/>
</dbReference>
<dbReference type="PANTHER" id="PTHR10910:SF62">
    <property type="entry name" value="AT07585P-RELATED"/>
    <property type="match status" value="1"/>
</dbReference>
<evidence type="ECO:0000256" key="1">
    <source>
        <dbReference type="SAM" id="MobiDB-lite"/>
    </source>
</evidence>
<evidence type="ECO:0000313" key="3">
    <source>
        <dbReference type="EMBL" id="GMN64220.1"/>
    </source>
</evidence>